<keyword evidence="9" id="KW-1185">Reference proteome</keyword>
<keyword evidence="6" id="KW-0732">Signal</keyword>
<dbReference type="Gene3D" id="3.20.20.300">
    <property type="entry name" value="Glycoside hydrolase, family 3, N-terminal domain"/>
    <property type="match status" value="1"/>
</dbReference>
<dbReference type="PANTHER" id="PTHR30480:SF13">
    <property type="entry name" value="BETA-HEXOSAMINIDASE"/>
    <property type="match status" value="1"/>
</dbReference>
<proteinExistence type="inferred from homology"/>
<gene>
    <name evidence="8" type="ORF">OPS25_05790</name>
</gene>
<dbReference type="EMBL" id="JAPFRD010000006">
    <property type="protein sequence ID" value="MCW8108004.1"/>
    <property type="molecule type" value="Genomic_DNA"/>
</dbReference>
<comment type="similarity">
    <text evidence="2">Belongs to the glycosyl hydrolase 3 family.</text>
</comment>
<dbReference type="InterPro" id="IPR019800">
    <property type="entry name" value="Glyco_hydro_3_AS"/>
</dbReference>
<comment type="catalytic activity">
    <reaction evidence="1">
        <text>Hydrolysis of terminal non-reducing N-acetyl-D-hexosamine residues in N-acetyl-beta-D-hexosaminides.</text>
        <dbReference type="EC" id="3.2.1.52"/>
    </reaction>
</comment>
<comment type="caution">
    <text evidence="8">The sequence shown here is derived from an EMBL/GenBank/DDBJ whole genome shotgun (WGS) entry which is preliminary data.</text>
</comment>
<dbReference type="InterPro" id="IPR017853">
    <property type="entry name" value="GH"/>
</dbReference>
<dbReference type="PROSITE" id="PS00775">
    <property type="entry name" value="GLYCOSYL_HYDROL_F3"/>
    <property type="match status" value="1"/>
</dbReference>
<dbReference type="RefSeq" id="WP_265616707.1">
    <property type="nucleotide sequence ID" value="NZ_JAPFRD010000006.1"/>
</dbReference>
<dbReference type="SUPFAM" id="SSF51445">
    <property type="entry name" value="(Trans)glycosidases"/>
    <property type="match status" value="1"/>
</dbReference>
<evidence type="ECO:0000313" key="8">
    <source>
        <dbReference type="EMBL" id="MCW8108004.1"/>
    </source>
</evidence>
<dbReference type="InterPro" id="IPR036881">
    <property type="entry name" value="Glyco_hydro_3_C_sf"/>
</dbReference>
<keyword evidence="4 8" id="KW-0378">Hydrolase</keyword>
<dbReference type="EC" id="3.2.1.52" evidence="3"/>
<feature type="signal peptide" evidence="6">
    <location>
        <begin position="1"/>
        <end position="21"/>
    </location>
</feature>
<keyword evidence="5" id="KW-0326">Glycosidase</keyword>
<dbReference type="PANTHER" id="PTHR30480">
    <property type="entry name" value="BETA-HEXOSAMINIDASE-RELATED"/>
    <property type="match status" value="1"/>
</dbReference>
<evidence type="ECO:0000256" key="3">
    <source>
        <dbReference type="ARBA" id="ARBA00012663"/>
    </source>
</evidence>
<dbReference type="InterPro" id="IPR050226">
    <property type="entry name" value="NagZ_Beta-hexosaminidase"/>
</dbReference>
<organism evidence="8 9">
    <name type="scientific">Alteromonas aquimaris</name>
    <dbReference type="NCBI Taxonomy" id="2998417"/>
    <lineage>
        <taxon>Bacteria</taxon>
        <taxon>Pseudomonadati</taxon>
        <taxon>Pseudomonadota</taxon>
        <taxon>Gammaproteobacteria</taxon>
        <taxon>Alteromonadales</taxon>
        <taxon>Alteromonadaceae</taxon>
        <taxon>Alteromonas/Salinimonas group</taxon>
        <taxon>Alteromonas</taxon>
    </lineage>
</organism>
<name>A0ABT3P5I4_9ALTE</name>
<dbReference type="Proteomes" id="UP001142810">
    <property type="component" value="Unassembled WGS sequence"/>
</dbReference>
<evidence type="ECO:0000256" key="2">
    <source>
        <dbReference type="ARBA" id="ARBA00005336"/>
    </source>
</evidence>
<evidence type="ECO:0000256" key="4">
    <source>
        <dbReference type="ARBA" id="ARBA00022801"/>
    </source>
</evidence>
<dbReference type="Gene3D" id="3.40.50.1700">
    <property type="entry name" value="Glycoside hydrolase family 3 C-terminal domain"/>
    <property type="match status" value="1"/>
</dbReference>
<evidence type="ECO:0000256" key="5">
    <source>
        <dbReference type="ARBA" id="ARBA00023295"/>
    </source>
</evidence>
<reference evidence="8" key="1">
    <citation type="submission" date="2022-11" db="EMBL/GenBank/DDBJ databases">
        <title>Alteromonas sp. nov., isolated from sea water of the Qingdao.</title>
        <authorList>
            <person name="Wang Q."/>
        </authorList>
    </citation>
    <scope>NUCLEOTIDE SEQUENCE</scope>
    <source>
        <strain evidence="8">ASW11-7</strain>
    </source>
</reference>
<sequence length="613" mass="67425">MKSLPLAILLYTLIVSSARGAGTTISDQHTRHIIGQKIMLDFRYFCADNKADQHCNKPVLHLTDELATVLVKGQIGGVILFTENIQTIEQVVTFIYDMQQLMKQHNLPPLFIAIDQEGGRVARFPDHIATRFVGNMAIGATYKHHGVDYARYVADGIANALKLLGINVNFAPNVDVNVNPANPVINVRSYGESPAMVAQLGLATVAAFQQQQLISAIKHFPGHGDTHVDSHSGLPRVSHTRQEINATDLLPFRTIIASHTPPAMVMSAHIQYPALDDTTLVTAKGTVTTVPATLSRKILHNLLRRELAYEGVVVTDALDMQAISQFFSQADATLHAFRAGADIALMPYMIRSNADIEDFWQWQQTLTLAAESGELDNGELVASLTRIQQLKQRFQVGQFINQPKHVRIKNAKKALPIPANKELEKQLAKDSVTTLIDNNALPLSDKRNWQVVMPDSARCDAFIRSVKKVNTAVQINCTSLATIPVKPPRLSANDILIIGDISPLHSTYEMGGMDPPEQLRRRASNQQQQQWLKPIMQEAKNNAIPVVLIALRTPYLVAEFAQYVDVALATYGYNVEVNNSKASGAVFESVAEVLLGNSKTQGSLPVTVELGLQ</sequence>
<dbReference type="GO" id="GO:0016787">
    <property type="term" value="F:hydrolase activity"/>
    <property type="evidence" value="ECO:0007669"/>
    <property type="project" value="UniProtKB-KW"/>
</dbReference>
<feature type="chain" id="PRO_5045485292" description="beta-N-acetylhexosaminidase" evidence="6">
    <location>
        <begin position="22"/>
        <end position="613"/>
    </location>
</feature>
<accession>A0ABT3P5I4</accession>
<evidence type="ECO:0000256" key="6">
    <source>
        <dbReference type="SAM" id="SignalP"/>
    </source>
</evidence>
<evidence type="ECO:0000313" key="9">
    <source>
        <dbReference type="Proteomes" id="UP001142810"/>
    </source>
</evidence>
<protein>
    <recommendedName>
        <fullName evidence="3">beta-N-acetylhexosaminidase</fullName>
        <ecNumber evidence="3">3.2.1.52</ecNumber>
    </recommendedName>
</protein>
<evidence type="ECO:0000256" key="1">
    <source>
        <dbReference type="ARBA" id="ARBA00001231"/>
    </source>
</evidence>
<dbReference type="InterPro" id="IPR001764">
    <property type="entry name" value="Glyco_hydro_3_N"/>
</dbReference>
<feature type="domain" description="Glycoside hydrolase family 3 N-terminal" evidence="7">
    <location>
        <begin position="61"/>
        <end position="390"/>
    </location>
</feature>
<dbReference type="Pfam" id="PF00933">
    <property type="entry name" value="Glyco_hydro_3"/>
    <property type="match status" value="1"/>
</dbReference>
<dbReference type="InterPro" id="IPR036962">
    <property type="entry name" value="Glyco_hydro_3_N_sf"/>
</dbReference>
<evidence type="ECO:0000259" key="7">
    <source>
        <dbReference type="Pfam" id="PF00933"/>
    </source>
</evidence>